<gene>
    <name evidence="6" type="ORF">ACFFNY_14865</name>
</gene>
<dbReference type="PROSITE" id="PS00059">
    <property type="entry name" value="ADH_ZINC"/>
    <property type="match status" value="1"/>
</dbReference>
<reference evidence="6 7" key="1">
    <citation type="submission" date="2024-09" db="EMBL/GenBank/DDBJ databases">
        <authorList>
            <person name="Sun Q."/>
            <person name="Mori K."/>
        </authorList>
    </citation>
    <scope>NUCLEOTIDE SEQUENCE [LARGE SCALE GENOMIC DNA]</scope>
    <source>
        <strain evidence="6 7">JCM 12520</strain>
    </source>
</reference>
<evidence type="ECO:0000256" key="2">
    <source>
        <dbReference type="ARBA" id="ARBA00022833"/>
    </source>
</evidence>
<keyword evidence="1 4" id="KW-0479">Metal-binding</keyword>
<evidence type="ECO:0000313" key="7">
    <source>
        <dbReference type="Proteomes" id="UP001589619"/>
    </source>
</evidence>
<dbReference type="CDD" id="cd08236">
    <property type="entry name" value="sugar_DH"/>
    <property type="match status" value="1"/>
</dbReference>
<dbReference type="InterPro" id="IPR020843">
    <property type="entry name" value="ER"/>
</dbReference>
<dbReference type="InterPro" id="IPR036291">
    <property type="entry name" value="NAD(P)-bd_dom_sf"/>
</dbReference>
<evidence type="ECO:0000256" key="1">
    <source>
        <dbReference type="ARBA" id="ARBA00022723"/>
    </source>
</evidence>
<keyword evidence="3" id="KW-0560">Oxidoreductase</keyword>
<dbReference type="PANTHER" id="PTHR43401:SF2">
    <property type="entry name" value="L-THREONINE 3-DEHYDROGENASE"/>
    <property type="match status" value="1"/>
</dbReference>
<dbReference type="SUPFAM" id="SSF50129">
    <property type="entry name" value="GroES-like"/>
    <property type="match status" value="1"/>
</dbReference>
<protein>
    <submittedName>
        <fullName evidence="6">Galactitol-1-phosphate 5-dehydrogenase</fullName>
    </submittedName>
</protein>
<dbReference type="Gene3D" id="3.40.50.720">
    <property type="entry name" value="NAD(P)-binding Rossmann-like Domain"/>
    <property type="match status" value="1"/>
</dbReference>
<keyword evidence="2 4" id="KW-0862">Zinc</keyword>
<evidence type="ECO:0000256" key="4">
    <source>
        <dbReference type="RuleBase" id="RU361277"/>
    </source>
</evidence>
<dbReference type="Pfam" id="PF08240">
    <property type="entry name" value="ADH_N"/>
    <property type="match status" value="1"/>
</dbReference>
<dbReference type="SMART" id="SM00829">
    <property type="entry name" value="PKS_ER"/>
    <property type="match status" value="1"/>
</dbReference>
<dbReference type="InterPro" id="IPR002328">
    <property type="entry name" value="ADH_Zn_CS"/>
</dbReference>
<comment type="similarity">
    <text evidence="4">Belongs to the zinc-containing alcohol dehydrogenase family.</text>
</comment>
<evidence type="ECO:0000313" key="6">
    <source>
        <dbReference type="EMBL" id="MFB9752843.1"/>
    </source>
</evidence>
<dbReference type="InterPro" id="IPR013154">
    <property type="entry name" value="ADH-like_N"/>
</dbReference>
<dbReference type="InterPro" id="IPR013149">
    <property type="entry name" value="ADH-like_C"/>
</dbReference>
<evidence type="ECO:0000256" key="3">
    <source>
        <dbReference type="ARBA" id="ARBA00023002"/>
    </source>
</evidence>
<keyword evidence="7" id="KW-1185">Reference proteome</keyword>
<organism evidence="6 7">
    <name type="scientific">Paenibacillus hodogayensis</name>
    <dbReference type="NCBI Taxonomy" id="279208"/>
    <lineage>
        <taxon>Bacteria</taxon>
        <taxon>Bacillati</taxon>
        <taxon>Bacillota</taxon>
        <taxon>Bacilli</taxon>
        <taxon>Bacillales</taxon>
        <taxon>Paenibacillaceae</taxon>
        <taxon>Paenibacillus</taxon>
    </lineage>
</organism>
<evidence type="ECO:0000259" key="5">
    <source>
        <dbReference type="SMART" id="SM00829"/>
    </source>
</evidence>
<dbReference type="Proteomes" id="UP001589619">
    <property type="component" value="Unassembled WGS sequence"/>
</dbReference>
<dbReference type="InterPro" id="IPR050129">
    <property type="entry name" value="Zn_alcohol_dh"/>
</dbReference>
<dbReference type="Pfam" id="PF00107">
    <property type="entry name" value="ADH_zinc_N"/>
    <property type="match status" value="1"/>
</dbReference>
<name>A0ABV5VXN8_9BACL</name>
<accession>A0ABV5VXN8</accession>
<dbReference type="RefSeq" id="WP_344903107.1">
    <property type="nucleotide sequence ID" value="NZ_BAAAYO010000001.1"/>
</dbReference>
<sequence length="343" mass="36622">MKAAVIRAPYRFNIEDHPVPQPGPGEVLIRIHAVGICGSDVHGMEADGGQRRQPGLIMGHESAGQIEAVGPNVTDWKAGDRVAIDPQLSCGYCYACERGWKNLCENGVTIGSSRKHLTHGAMREYITVPTRQIYKLPDNVSFDEGATLDFVGNAVHVLNRSNSKLGDTFVIIGTGAIGLIAVQLAKLRGAGKIIAVDTSDSKLALAARFGADRTINPIKEDAIAVIKEETGGYGADIVLEMVGLPATYDTAVRAAKMQGTVMALGFAADQVTIPIQPLLFSEVTIVGCTGFSFEGPTVLNMIADGRIDVKPLITHEFPLDQIESGFEVLLDKKADAIKVIIHP</sequence>
<dbReference type="SUPFAM" id="SSF51735">
    <property type="entry name" value="NAD(P)-binding Rossmann-fold domains"/>
    <property type="match status" value="1"/>
</dbReference>
<dbReference type="Gene3D" id="3.90.180.10">
    <property type="entry name" value="Medium-chain alcohol dehydrogenases, catalytic domain"/>
    <property type="match status" value="1"/>
</dbReference>
<comment type="cofactor">
    <cofactor evidence="4">
        <name>Zn(2+)</name>
        <dbReference type="ChEBI" id="CHEBI:29105"/>
    </cofactor>
</comment>
<proteinExistence type="inferred from homology"/>
<comment type="caution">
    <text evidence="6">The sequence shown here is derived from an EMBL/GenBank/DDBJ whole genome shotgun (WGS) entry which is preliminary data.</text>
</comment>
<dbReference type="EMBL" id="JBHMAG010000012">
    <property type="protein sequence ID" value="MFB9752843.1"/>
    <property type="molecule type" value="Genomic_DNA"/>
</dbReference>
<feature type="domain" description="Enoyl reductase (ER)" evidence="5">
    <location>
        <begin position="7"/>
        <end position="341"/>
    </location>
</feature>
<dbReference type="PANTHER" id="PTHR43401">
    <property type="entry name" value="L-THREONINE 3-DEHYDROGENASE"/>
    <property type="match status" value="1"/>
</dbReference>
<dbReference type="InterPro" id="IPR011032">
    <property type="entry name" value="GroES-like_sf"/>
</dbReference>